<dbReference type="Proteomes" id="UP000018895">
    <property type="component" value="Unassembled WGS sequence"/>
</dbReference>
<dbReference type="InterPro" id="IPR013538">
    <property type="entry name" value="ASHA1/2-like_C"/>
</dbReference>
<dbReference type="InterPro" id="IPR014922">
    <property type="entry name" value="YdhG-like"/>
</dbReference>
<keyword evidence="5" id="KW-1185">Reference proteome</keyword>
<feature type="domain" description="Activator of Hsp90 ATPase homologue 1/2-like C-terminal" evidence="2">
    <location>
        <begin position="12"/>
        <end position="126"/>
    </location>
</feature>
<comment type="similarity">
    <text evidence="1">Belongs to the AHA1 family.</text>
</comment>
<dbReference type="EMBL" id="BAUU01000001">
    <property type="protein sequence ID" value="GAE28678.1"/>
    <property type="molecule type" value="Genomic_DNA"/>
</dbReference>
<dbReference type="Gene3D" id="3.90.1150.200">
    <property type="match status" value="1"/>
</dbReference>
<dbReference type="AlphaFoldDB" id="W4QAG4"/>
<evidence type="ECO:0000313" key="4">
    <source>
        <dbReference type="EMBL" id="GAE28678.1"/>
    </source>
</evidence>
<feature type="domain" description="YdhG-like" evidence="3">
    <location>
        <begin position="154"/>
        <end position="249"/>
    </location>
</feature>
<dbReference type="InterPro" id="IPR023393">
    <property type="entry name" value="START-like_dom_sf"/>
</dbReference>
<evidence type="ECO:0000313" key="5">
    <source>
        <dbReference type="Proteomes" id="UP000018895"/>
    </source>
</evidence>
<dbReference type="Pfam" id="PF08327">
    <property type="entry name" value="AHSA1"/>
    <property type="match status" value="1"/>
</dbReference>
<dbReference type="SUPFAM" id="SSF159888">
    <property type="entry name" value="YdhG-like"/>
    <property type="match status" value="1"/>
</dbReference>
<dbReference type="Pfam" id="PF08818">
    <property type="entry name" value="DUF1801"/>
    <property type="match status" value="1"/>
</dbReference>
<dbReference type="Gene3D" id="3.30.530.20">
    <property type="match status" value="1"/>
</dbReference>
<reference evidence="4" key="1">
    <citation type="journal article" date="2014" name="Genome Announc.">
        <title>Draft Genome Sequences of Three Alkaliphilic Bacillus Strains, Bacillus wakoensis JCM 9140T, Bacillus akibai JCM 9157T, and Bacillus hemicellulosilyticus JCM 9152T.</title>
        <authorList>
            <person name="Yuki M."/>
            <person name="Oshima K."/>
            <person name="Suda W."/>
            <person name="Oshida Y."/>
            <person name="Kitamura K."/>
            <person name="Iida T."/>
            <person name="Hattori M."/>
            <person name="Ohkuma M."/>
        </authorList>
    </citation>
    <scope>NUCLEOTIDE SEQUENCE [LARGE SCALE GENOMIC DNA]</scope>
    <source>
        <strain evidence="4">JCM 9152</strain>
    </source>
</reference>
<proteinExistence type="inferred from homology"/>
<dbReference type="SUPFAM" id="SSF55961">
    <property type="entry name" value="Bet v1-like"/>
    <property type="match status" value="1"/>
</dbReference>
<evidence type="ECO:0000259" key="3">
    <source>
        <dbReference type="Pfam" id="PF08818"/>
    </source>
</evidence>
<evidence type="ECO:0000259" key="2">
    <source>
        <dbReference type="Pfam" id="PF08327"/>
    </source>
</evidence>
<evidence type="ECO:0000256" key="1">
    <source>
        <dbReference type="ARBA" id="ARBA00006817"/>
    </source>
</evidence>
<sequence length="261" mass="30342">MAEISLNFQFKSPINKVWKALTQSTTLAQWVMENNFKPIVGYKCQFWNKEIDLVVDCEVLAVDEPHTLSYTWIGGSIDTVVTWTLTEDGDTTYVHLDHTGFDEKGQAYNGAKYGWSYKVEELQKVLGEKSTPDEGGHSLTDFTEFLQGIDHGAHRERTEQLFSWITEKYPKLETVTKWNQPMFTDHSTFIIGFSVSKKHLAVAPEQVAIQHVEEDIRKAGYEYTKELIRIPWNREVDYDLLDKIIDFNIWDKANCTTFWRK</sequence>
<protein>
    <submittedName>
        <fullName evidence="4">Uncharacterized protein</fullName>
    </submittedName>
</protein>
<dbReference type="STRING" id="1236971.JCM9152_6"/>
<dbReference type="CDD" id="cd07814">
    <property type="entry name" value="SRPBCC_CalC_Aha1-like"/>
    <property type="match status" value="1"/>
</dbReference>
<organism evidence="4 5">
    <name type="scientific">Halalkalibacter hemicellulosilyticusJCM 9152</name>
    <dbReference type="NCBI Taxonomy" id="1236971"/>
    <lineage>
        <taxon>Bacteria</taxon>
        <taxon>Bacillati</taxon>
        <taxon>Bacillota</taxon>
        <taxon>Bacilli</taxon>
        <taxon>Bacillales</taxon>
        <taxon>Bacillaceae</taxon>
        <taxon>Halalkalibacter</taxon>
    </lineage>
</organism>
<accession>W4QAG4</accession>
<comment type="caution">
    <text evidence="4">The sequence shown here is derived from an EMBL/GenBank/DDBJ whole genome shotgun (WGS) entry which is preliminary data.</text>
</comment>
<gene>
    <name evidence="4" type="ORF">JCM9152_6</name>
</gene>
<name>W4QAG4_9BACI</name>